<proteinExistence type="predicted"/>
<reference evidence="1" key="1">
    <citation type="submission" date="2018-02" db="EMBL/GenBank/DDBJ databases">
        <title>Rhizophora mucronata_Transcriptome.</title>
        <authorList>
            <person name="Meera S.P."/>
            <person name="Sreeshan A."/>
            <person name="Augustine A."/>
        </authorList>
    </citation>
    <scope>NUCLEOTIDE SEQUENCE</scope>
    <source>
        <tissue evidence="1">Leaf</tissue>
    </source>
</reference>
<accession>A0A2P2QEY3</accession>
<name>A0A2P2QEY3_RHIMU</name>
<sequence>MILFNLTELLISSEAEFMTFRLFLSSETWEWNCNLNEKTLSFDSSCGTFINSRKNCSHFPKFSLSPI</sequence>
<dbReference type="AlphaFoldDB" id="A0A2P2QEY3"/>
<organism evidence="1">
    <name type="scientific">Rhizophora mucronata</name>
    <name type="common">Asiatic mangrove</name>
    <dbReference type="NCBI Taxonomy" id="61149"/>
    <lineage>
        <taxon>Eukaryota</taxon>
        <taxon>Viridiplantae</taxon>
        <taxon>Streptophyta</taxon>
        <taxon>Embryophyta</taxon>
        <taxon>Tracheophyta</taxon>
        <taxon>Spermatophyta</taxon>
        <taxon>Magnoliopsida</taxon>
        <taxon>eudicotyledons</taxon>
        <taxon>Gunneridae</taxon>
        <taxon>Pentapetalae</taxon>
        <taxon>rosids</taxon>
        <taxon>fabids</taxon>
        <taxon>Malpighiales</taxon>
        <taxon>Rhizophoraceae</taxon>
        <taxon>Rhizophora</taxon>
    </lineage>
</organism>
<evidence type="ECO:0000313" key="1">
    <source>
        <dbReference type="EMBL" id="MBX65538.1"/>
    </source>
</evidence>
<dbReference type="EMBL" id="GGEC01085054">
    <property type="protein sequence ID" value="MBX65538.1"/>
    <property type="molecule type" value="Transcribed_RNA"/>
</dbReference>
<protein>
    <submittedName>
        <fullName evidence="1">Uncharacterized protein</fullName>
    </submittedName>
</protein>